<keyword evidence="1" id="KW-0732">Signal</keyword>
<dbReference type="AlphaFoldDB" id="A0A6M1S5M0"/>
<evidence type="ECO:0000313" key="3">
    <source>
        <dbReference type="Proteomes" id="UP000477311"/>
    </source>
</evidence>
<comment type="caution">
    <text evidence="2">The sequence shown here is derived from an EMBL/GenBank/DDBJ whole genome shotgun (WGS) entry which is preliminary data.</text>
</comment>
<sequence length="147" mass="15957">MNTRFALLAALACAGALLGSGCAGPEQKLGRGLRNTGELLRWGEMRRTVEQTALFDSPDQAYTTGLVRGFNRSLARVGIGLYEIVTFPVPPYGPVATNYLKPEPVYPDNYTPDILAVPEFDSATELGFSGGDVAPMIPNSRFRVFDR</sequence>
<gene>
    <name evidence="2" type="ORF">G4L39_14220</name>
</gene>
<evidence type="ECO:0000256" key="1">
    <source>
        <dbReference type="SAM" id="SignalP"/>
    </source>
</evidence>
<dbReference type="RefSeq" id="WP_165109234.1">
    <property type="nucleotide sequence ID" value="NZ_JAAKYA010000096.1"/>
</dbReference>
<evidence type="ECO:0000313" key="2">
    <source>
        <dbReference type="EMBL" id="NGO40540.1"/>
    </source>
</evidence>
<name>A0A6M1S5M0_9BACT</name>
<keyword evidence="3" id="KW-1185">Reference proteome</keyword>
<dbReference type="EMBL" id="JAAKYA010000096">
    <property type="protein sequence ID" value="NGO40540.1"/>
    <property type="molecule type" value="Genomic_DNA"/>
</dbReference>
<reference evidence="2 3" key="1">
    <citation type="submission" date="2020-02" db="EMBL/GenBank/DDBJ databases">
        <title>Draft genome sequence of Limisphaera ngatamarikiensis NGM72.4T, a thermophilic Verrucomicrobia grouped in subdivision 3.</title>
        <authorList>
            <person name="Carere C.R."/>
            <person name="Steen J."/>
            <person name="Hugenholtz P."/>
            <person name="Stott M.B."/>
        </authorList>
    </citation>
    <scope>NUCLEOTIDE SEQUENCE [LARGE SCALE GENOMIC DNA]</scope>
    <source>
        <strain evidence="2 3">NGM72.4</strain>
    </source>
</reference>
<accession>A0A6M1S5M0</accession>
<feature type="signal peptide" evidence="1">
    <location>
        <begin position="1"/>
        <end position="23"/>
    </location>
</feature>
<dbReference type="Proteomes" id="UP000477311">
    <property type="component" value="Unassembled WGS sequence"/>
</dbReference>
<organism evidence="2 3">
    <name type="scientific">Limisphaera ngatamarikiensis</name>
    <dbReference type="NCBI Taxonomy" id="1324935"/>
    <lineage>
        <taxon>Bacteria</taxon>
        <taxon>Pseudomonadati</taxon>
        <taxon>Verrucomicrobiota</taxon>
        <taxon>Verrucomicrobiia</taxon>
        <taxon>Limisphaerales</taxon>
        <taxon>Limisphaeraceae</taxon>
        <taxon>Limisphaera</taxon>
    </lineage>
</organism>
<protein>
    <submittedName>
        <fullName evidence="2">Exosortase system-associated protein, TIGR04073 family</fullName>
    </submittedName>
</protein>
<dbReference type="NCBIfam" id="TIGR04073">
    <property type="entry name" value="exo_TIGR04073"/>
    <property type="match status" value="1"/>
</dbReference>
<dbReference type="InterPro" id="IPR023824">
    <property type="entry name" value="CHP04073_exosortase-affil"/>
</dbReference>
<dbReference type="PROSITE" id="PS51257">
    <property type="entry name" value="PROKAR_LIPOPROTEIN"/>
    <property type="match status" value="1"/>
</dbReference>
<proteinExistence type="predicted"/>
<feature type="chain" id="PRO_5026826949" evidence="1">
    <location>
        <begin position="24"/>
        <end position="147"/>
    </location>
</feature>